<feature type="transmembrane region" description="Helical" evidence="26">
    <location>
        <begin position="373"/>
        <end position="392"/>
    </location>
</feature>
<protein>
    <recommendedName>
        <fullName evidence="21">Lysosomal dipeptide transporter MFSD1</fullName>
    </recommendedName>
    <alternativeName>
        <fullName evidence="22">Major facilitator superfamily domain-containing protein 1</fullName>
    </alternativeName>
</protein>
<comment type="subcellular location">
    <subcellularLocation>
        <location evidence="1">Lysosome membrane</location>
        <topology evidence="1">Multi-pass membrane protein</topology>
    </subcellularLocation>
</comment>
<feature type="compositionally biased region" description="Polar residues" evidence="25">
    <location>
        <begin position="493"/>
        <end position="509"/>
    </location>
</feature>
<evidence type="ECO:0000256" key="3">
    <source>
        <dbReference type="ARBA" id="ARBA00022448"/>
    </source>
</evidence>
<comment type="catalytic activity">
    <reaction evidence="9">
        <text>L-histidyl-glycine(out) = L-histidyl-glycine(in)</text>
        <dbReference type="Rhea" id="RHEA:79395"/>
        <dbReference type="ChEBI" id="CHEBI:229957"/>
    </reaction>
</comment>
<dbReference type="InterPro" id="IPR005828">
    <property type="entry name" value="MFS_sugar_transport-like"/>
</dbReference>
<dbReference type="InterPro" id="IPR052187">
    <property type="entry name" value="MFSD1"/>
</dbReference>
<feature type="transmembrane region" description="Helical" evidence="26">
    <location>
        <begin position="68"/>
        <end position="87"/>
    </location>
</feature>
<evidence type="ECO:0000256" key="14">
    <source>
        <dbReference type="ARBA" id="ARBA00044898"/>
    </source>
</evidence>
<feature type="transmembrane region" description="Helical" evidence="26">
    <location>
        <begin position="285"/>
        <end position="304"/>
    </location>
</feature>
<evidence type="ECO:0000256" key="16">
    <source>
        <dbReference type="ARBA" id="ARBA00044900"/>
    </source>
</evidence>
<evidence type="ECO:0000313" key="28">
    <source>
        <dbReference type="Proteomes" id="UP000780801"/>
    </source>
</evidence>
<organism evidence="27 28">
    <name type="scientific">Lunasporangiospora selenospora</name>
    <dbReference type="NCBI Taxonomy" id="979761"/>
    <lineage>
        <taxon>Eukaryota</taxon>
        <taxon>Fungi</taxon>
        <taxon>Fungi incertae sedis</taxon>
        <taxon>Mucoromycota</taxon>
        <taxon>Mortierellomycotina</taxon>
        <taxon>Mortierellomycetes</taxon>
        <taxon>Mortierellales</taxon>
        <taxon>Mortierellaceae</taxon>
        <taxon>Lunasporangiospora</taxon>
    </lineage>
</organism>
<feature type="transmembrane region" description="Helical" evidence="26">
    <location>
        <begin position="310"/>
        <end position="335"/>
    </location>
</feature>
<keyword evidence="4 26" id="KW-0812">Transmembrane</keyword>
<keyword evidence="28" id="KW-1185">Reference proteome</keyword>
<comment type="catalytic activity">
    <reaction evidence="11">
        <text>L-alpha-aminoacyl-L-histidine(out) = L-alpha-aminoacyl-L-histidine(in)</text>
        <dbReference type="Rhea" id="RHEA:79375"/>
        <dbReference type="ChEBI" id="CHEBI:229967"/>
    </reaction>
</comment>
<dbReference type="InterPro" id="IPR011701">
    <property type="entry name" value="MFS"/>
</dbReference>
<comment type="caution">
    <text evidence="27">The sequence shown here is derived from an EMBL/GenBank/DDBJ whole genome shotgun (WGS) entry which is preliminary data.</text>
</comment>
<comment type="catalytic activity">
    <reaction evidence="14">
        <text>L-aspartyl-L-lysine(out) = L-aspartyl-L-lysine(in)</text>
        <dbReference type="Rhea" id="RHEA:79411"/>
        <dbReference type="ChEBI" id="CHEBI:229953"/>
    </reaction>
</comment>
<comment type="catalytic activity">
    <reaction evidence="10">
        <text>L-alpha-aminoacyl-L-arginine(out) = L-alpha-aminoacyl-L-arginine(in)</text>
        <dbReference type="Rhea" id="RHEA:79367"/>
        <dbReference type="ChEBI" id="CHEBI:229968"/>
    </reaction>
</comment>
<dbReference type="Proteomes" id="UP000780801">
    <property type="component" value="Unassembled WGS sequence"/>
</dbReference>
<evidence type="ECO:0000256" key="2">
    <source>
        <dbReference type="ARBA" id="ARBA00008335"/>
    </source>
</evidence>
<keyword evidence="6 26" id="KW-0472">Membrane</keyword>
<comment type="catalytic activity">
    <reaction evidence="19">
        <text>L-alanyl-L-lysine(out) = L-alanyl-L-lysine(in)</text>
        <dbReference type="Rhea" id="RHEA:79415"/>
        <dbReference type="ChEBI" id="CHEBI:192470"/>
    </reaction>
</comment>
<evidence type="ECO:0000256" key="15">
    <source>
        <dbReference type="ARBA" id="ARBA00044899"/>
    </source>
</evidence>
<evidence type="ECO:0000256" key="19">
    <source>
        <dbReference type="ARBA" id="ARBA00044919"/>
    </source>
</evidence>
<accession>A0A9P6FRR7</accession>
<feature type="transmembrane region" description="Helical" evidence="26">
    <location>
        <begin position="34"/>
        <end position="56"/>
    </location>
</feature>
<keyword evidence="5 26" id="KW-1133">Transmembrane helix</keyword>
<comment type="catalytic activity">
    <reaction evidence="17">
        <text>L-arginyl-glycine(out) = L-arginyl-glycine(in)</text>
        <dbReference type="Rhea" id="RHEA:79391"/>
        <dbReference type="ChEBI" id="CHEBI:229955"/>
    </reaction>
</comment>
<comment type="catalytic activity">
    <reaction evidence="18">
        <text>L-histidyl-L-alpha-amino acid(out) = L-histidyl-L-alpha-amino acid(in)</text>
        <dbReference type="Rhea" id="RHEA:79379"/>
        <dbReference type="ChEBI" id="CHEBI:229964"/>
    </reaction>
</comment>
<evidence type="ECO:0000256" key="18">
    <source>
        <dbReference type="ARBA" id="ARBA00044912"/>
    </source>
</evidence>
<feature type="compositionally biased region" description="Low complexity" evidence="25">
    <location>
        <begin position="155"/>
        <end position="168"/>
    </location>
</feature>
<evidence type="ECO:0000256" key="22">
    <source>
        <dbReference type="ARBA" id="ARBA00045018"/>
    </source>
</evidence>
<evidence type="ECO:0000256" key="8">
    <source>
        <dbReference type="ARBA" id="ARBA00044876"/>
    </source>
</evidence>
<evidence type="ECO:0000256" key="23">
    <source>
        <dbReference type="ARBA" id="ARBA00045709"/>
    </source>
</evidence>
<feature type="compositionally biased region" description="Basic and acidic residues" evidence="25">
    <location>
        <begin position="654"/>
        <end position="670"/>
    </location>
</feature>
<dbReference type="GO" id="GO:0016020">
    <property type="term" value="C:membrane"/>
    <property type="evidence" value="ECO:0007669"/>
    <property type="project" value="InterPro"/>
</dbReference>
<dbReference type="EMBL" id="JAABOA010002661">
    <property type="protein sequence ID" value="KAF9579576.1"/>
    <property type="molecule type" value="Genomic_DNA"/>
</dbReference>
<evidence type="ECO:0000256" key="13">
    <source>
        <dbReference type="ARBA" id="ARBA00044893"/>
    </source>
</evidence>
<reference evidence="27" key="1">
    <citation type="journal article" date="2020" name="Fungal Divers.">
        <title>Resolving the Mortierellaceae phylogeny through synthesis of multi-gene phylogenetics and phylogenomics.</title>
        <authorList>
            <person name="Vandepol N."/>
            <person name="Liber J."/>
            <person name="Desiro A."/>
            <person name="Na H."/>
            <person name="Kennedy M."/>
            <person name="Barry K."/>
            <person name="Grigoriev I.V."/>
            <person name="Miller A.N."/>
            <person name="O'Donnell K."/>
            <person name="Stajich J.E."/>
            <person name="Bonito G."/>
        </authorList>
    </citation>
    <scope>NUCLEOTIDE SEQUENCE</scope>
    <source>
        <strain evidence="27">KOD1015</strain>
    </source>
</reference>
<dbReference type="InterPro" id="IPR036259">
    <property type="entry name" value="MFS_trans_sf"/>
</dbReference>
<feature type="compositionally biased region" description="Basic and acidic residues" evidence="25">
    <location>
        <begin position="677"/>
        <end position="687"/>
    </location>
</feature>
<feature type="region of interest" description="Disordered" evidence="25">
    <location>
        <begin position="149"/>
        <end position="168"/>
    </location>
</feature>
<comment type="similarity">
    <text evidence="2">Belongs to the major facilitator superfamily.</text>
</comment>
<feature type="region of interest" description="Disordered" evidence="25">
    <location>
        <begin position="493"/>
        <end position="512"/>
    </location>
</feature>
<comment type="function">
    <text evidence="23">Lysosomal dipeptide uniporter that selectively exports lysine, arginine or histidine-containing dipeptides with a net positive charge from the lysosome lumen into the cytosol. Could play a role in a specific type of protein O-glycosylation indirectly regulating macrophages migration and tissue invasion. Also essential for liver homeostasis.</text>
</comment>
<feature type="region of interest" description="Disordered" evidence="25">
    <location>
        <begin position="648"/>
        <end position="704"/>
    </location>
</feature>
<evidence type="ECO:0000313" key="27">
    <source>
        <dbReference type="EMBL" id="KAF9579576.1"/>
    </source>
</evidence>
<dbReference type="Pfam" id="PF07690">
    <property type="entry name" value="MFS_1"/>
    <property type="match status" value="1"/>
</dbReference>
<evidence type="ECO:0000256" key="10">
    <source>
        <dbReference type="ARBA" id="ARBA00044881"/>
    </source>
</evidence>
<comment type="catalytic activity">
    <reaction evidence="13">
        <text>L-alpha-aminoacyl-L-lysine(out) = L-alpha-aminoacyl-L-lysine(in)</text>
        <dbReference type="Rhea" id="RHEA:79383"/>
        <dbReference type="ChEBI" id="CHEBI:229966"/>
    </reaction>
</comment>
<keyword evidence="7" id="KW-0458">Lysosome</keyword>
<evidence type="ECO:0000256" key="11">
    <source>
        <dbReference type="ARBA" id="ARBA00044884"/>
    </source>
</evidence>
<comment type="catalytic activity">
    <reaction evidence="15">
        <text>L-arginyl-L-alpha-amino acid(out) = L-arginyl-L-alpha-amino acid(in)</text>
        <dbReference type="Rhea" id="RHEA:79371"/>
        <dbReference type="ChEBI" id="CHEBI:84315"/>
    </reaction>
</comment>
<comment type="catalytic activity">
    <reaction evidence="12">
        <text>L-lysyl-L-alpha-amino acid(out) = L-lysyl-L-alpha-amino acid(in)</text>
        <dbReference type="Rhea" id="RHEA:79387"/>
        <dbReference type="ChEBI" id="CHEBI:229965"/>
    </reaction>
</comment>
<keyword evidence="3" id="KW-0813">Transport</keyword>
<dbReference type="Gene3D" id="1.20.1250.20">
    <property type="entry name" value="MFS general substrate transporter like domains"/>
    <property type="match status" value="2"/>
</dbReference>
<dbReference type="AlphaFoldDB" id="A0A9P6FRR7"/>
<evidence type="ECO:0000256" key="26">
    <source>
        <dbReference type="SAM" id="Phobius"/>
    </source>
</evidence>
<dbReference type="PANTHER" id="PTHR23512">
    <property type="entry name" value="MAJOR FACILITATOR SUPERFAMILY DOMAIN-CONTAINING PROTEIN 1"/>
    <property type="match status" value="1"/>
</dbReference>
<dbReference type="Pfam" id="PF00083">
    <property type="entry name" value="Sugar_tr"/>
    <property type="match status" value="1"/>
</dbReference>
<comment type="catalytic activity">
    <reaction evidence="20">
        <text>L-lysyl-glycine(out) = L-lysyl-glycine(in)</text>
        <dbReference type="Rhea" id="RHEA:79407"/>
        <dbReference type="ChEBI" id="CHEBI:191202"/>
    </reaction>
</comment>
<evidence type="ECO:0000256" key="1">
    <source>
        <dbReference type="ARBA" id="ARBA00004155"/>
    </source>
</evidence>
<evidence type="ECO:0000256" key="6">
    <source>
        <dbReference type="ARBA" id="ARBA00023136"/>
    </source>
</evidence>
<comment type="subunit">
    <text evidence="24">Homodimer. Interacts with lysosomal protein GLMP (via lumenal domain); the interaction starts while both proteins are still in the endoplasmic reticulum and is required for stabilization of MFSD1 in lysosomes but has no direct effect on its targeting to lysosomes or transporter activity.</text>
</comment>
<evidence type="ECO:0000256" key="21">
    <source>
        <dbReference type="ARBA" id="ARBA00044985"/>
    </source>
</evidence>
<dbReference type="SUPFAM" id="SSF103473">
    <property type="entry name" value="MFS general substrate transporter"/>
    <property type="match status" value="1"/>
</dbReference>
<comment type="catalytic activity">
    <reaction evidence="8">
        <text>L-lysyl-L-alanine(out) = L-lysyl-L-alanine(in)</text>
        <dbReference type="Rhea" id="RHEA:79399"/>
        <dbReference type="ChEBI" id="CHEBI:229954"/>
    </reaction>
</comment>
<gene>
    <name evidence="27" type="ORF">BGW38_004113</name>
</gene>
<evidence type="ECO:0000256" key="9">
    <source>
        <dbReference type="ARBA" id="ARBA00044878"/>
    </source>
</evidence>
<evidence type="ECO:0000256" key="17">
    <source>
        <dbReference type="ARBA" id="ARBA00044903"/>
    </source>
</evidence>
<dbReference type="PANTHER" id="PTHR23512:SF3">
    <property type="entry name" value="MAJOR FACILITATOR SUPERFAMILY DOMAIN-CONTAINING PROTEIN 1"/>
    <property type="match status" value="1"/>
</dbReference>
<evidence type="ECO:0000256" key="7">
    <source>
        <dbReference type="ARBA" id="ARBA00023228"/>
    </source>
</evidence>
<evidence type="ECO:0000256" key="24">
    <source>
        <dbReference type="ARBA" id="ARBA00046376"/>
    </source>
</evidence>
<sequence>MGSLDRRRNAAAYDNPAALNTQLQKYLEMPYNDYQYLLSTLYSVYSLPNTILPFFFGHLVDRFGPDRVLLGLSSCVCIGQSIFAIGVQHRRVSMMLLGRAVFGIGGESCGVAQASITTMQFSCFVSLLAAVALLFLIEQSPARKSDTEITDEFMSSTSPSLPTTVSTGTEDTLCFASTASTEDEDEVRSVSSPLTDGATQPLLSQRYMRTRRRDSSASESVRSIVYTSGYPKSIPFNNIASDFLQSKWFPGNPRKAAAVMGVPDTLGAVLVPAFGMIVDRYGGRATTLIVSAVIMSIVHMTLGFTMLHPLFAFTLLGFAYTMYGVALWPSIACVVTDEFQLGKGYGISTSVLNISLTLVPPIVAAIRVNSSDFLPVEVFFISMGLCGILVGFRLRNIDAKNGGSLERPEIQVEVPVIVPSTGMSVPGSTVGSPILTSRRMSFGGKRRQRPTLSVIQTSKLWQKFPEDDEDGRVYSADCARSLRAGRYGLGLSRSTSWDPPTVDSSSQFQDAFPSRPRRLTLERRWPGQPPLPRSLTRVGNMLLEEYSTHANYGTMMSSPSATPTIESKDHVAENDGVWDAESGLGPDNRVGYPVNRHPILYNPLRGSTGSFRINRNARAICFGEGEEGQVIVNGRVVGMEGLGLLNVDVDRDEPEGGRGRRYSYENHNDDPEQATMVERDAESRMDEQSPQGDNRTSRLSTVPP</sequence>
<dbReference type="OrthoDB" id="424834at2759"/>
<evidence type="ECO:0000256" key="12">
    <source>
        <dbReference type="ARBA" id="ARBA00044891"/>
    </source>
</evidence>
<feature type="transmembrane region" description="Helical" evidence="26">
    <location>
        <begin position="119"/>
        <end position="137"/>
    </location>
</feature>
<evidence type="ECO:0000256" key="25">
    <source>
        <dbReference type="SAM" id="MobiDB-lite"/>
    </source>
</evidence>
<evidence type="ECO:0000256" key="5">
    <source>
        <dbReference type="ARBA" id="ARBA00022989"/>
    </source>
</evidence>
<proteinExistence type="inferred from homology"/>
<evidence type="ECO:0000256" key="20">
    <source>
        <dbReference type="ARBA" id="ARBA00044924"/>
    </source>
</evidence>
<comment type="catalytic activity">
    <reaction evidence="16">
        <text>L-lysyl-L-lysine(out) = L-lysyl-L-lysine(in)</text>
        <dbReference type="Rhea" id="RHEA:79403"/>
        <dbReference type="ChEBI" id="CHEBI:229956"/>
    </reaction>
</comment>
<name>A0A9P6FRR7_9FUNG</name>
<feature type="compositionally biased region" description="Polar residues" evidence="25">
    <location>
        <begin position="688"/>
        <end position="704"/>
    </location>
</feature>
<evidence type="ECO:0000256" key="4">
    <source>
        <dbReference type="ARBA" id="ARBA00022692"/>
    </source>
</evidence>
<dbReference type="GO" id="GO:0022857">
    <property type="term" value="F:transmembrane transporter activity"/>
    <property type="evidence" value="ECO:0007669"/>
    <property type="project" value="InterPro"/>
</dbReference>
<feature type="transmembrane region" description="Helical" evidence="26">
    <location>
        <begin position="347"/>
        <end position="367"/>
    </location>
</feature>